<gene>
    <name evidence="2" type="ORF">GCM10011514_33770</name>
</gene>
<protein>
    <recommendedName>
        <fullName evidence="4">Glycosyltransferase RgtA/B/C/D-like domain-containing protein</fullName>
    </recommendedName>
</protein>
<evidence type="ECO:0000313" key="2">
    <source>
        <dbReference type="EMBL" id="GGD66948.1"/>
    </source>
</evidence>
<dbReference type="Proteomes" id="UP000609064">
    <property type="component" value="Unassembled WGS sequence"/>
</dbReference>
<feature type="transmembrane region" description="Helical" evidence="1">
    <location>
        <begin position="488"/>
        <end position="511"/>
    </location>
</feature>
<keyword evidence="1" id="KW-0812">Transmembrane</keyword>
<accession>A0A916YYQ6</accession>
<feature type="transmembrane region" description="Helical" evidence="1">
    <location>
        <begin position="207"/>
        <end position="223"/>
    </location>
</feature>
<feature type="transmembrane region" description="Helical" evidence="1">
    <location>
        <begin position="156"/>
        <end position="174"/>
    </location>
</feature>
<name>A0A916YYQ6_9BACT</name>
<keyword evidence="1" id="KW-1133">Transmembrane helix</keyword>
<dbReference type="AlphaFoldDB" id="A0A916YYQ6"/>
<feature type="transmembrane region" description="Helical" evidence="1">
    <location>
        <begin position="463"/>
        <end position="482"/>
    </location>
</feature>
<reference evidence="2" key="1">
    <citation type="journal article" date="2014" name="Int. J. Syst. Evol. Microbiol.">
        <title>Complete genome sequence of Corynebacterium casei LMG S-19264T (=DSM 44701T), isolated from a smear-ripened cheese.</title>
        <authorList>
            <consortium name="US DOE Joint Genome Institute (JGI-PGF)"/>
            <person name="Walter F."/>
            <person name="Albersmeier A."/>
            <person name="Kalinowski J."/>
            <person name="Ruckert C."/>
        </authorList>
    </citation>
    <scope>NUCLEOTIDE SEQUENCE</scope>
    <source>
        <strain evidence="2">CGMCC 1.15958</strain>
    </source>
</reference>
<comment type="caution">
    <text evidence="2">The sequence shown here is derived from an EMBL/GenBank/DDBJ whole genome shotgun (WGS) entry which is preliminary data.</text>
</comment>
<organism evidence="2 3">
    <name type="scientific">Emticicia aquatilis</name>
    <dbReference type="NCBI Taxonomy" id="1537369"/>
    <lineage>
        <taxon>Bacteria</taxon>
        <taxon>Pseudomonadati</taxon>
        <taxon>Bacteroidota</taxon>
        <taxon>Cytophagia</taxon>
        <taxon>Cytophagales</taxon>
        <taxon>Leadbetterellaceae</taxon>
        <taxon>Emticicia</taxon>
    </lineage>
</organism>
<sequence length="640" mass="72695">MVSCIIPTGFLLSELNQISHAVSWGIGVNVLAFLFYFFFTKISENLQYSLINSLKTLPKNLFDIWQKQSFLGKSVFGILGTGLLIVSILNLGMFFLTYPNEWDSMTGHLVKCALYLQNGNMNRLQGTTWTIDFYPNSLPTLQMFGFHLFGEQGFKVIHYLSYWMFAISAYGIAFRITQNKAASLLVFVLTALLPTALVQATTTETDIVLSAYLGCLTYFMFSFKANPSRLNVSLIALIAGIWIGHKVTFLLIAPAAVVVAFHTVLLKKQFYQHIKLFIVAFIAAIGIYALPTGYIGNIKESKKFSLGSLSAPEMVMQWHGVEHYTGKEKIKNLAFNIGRYSSDFLNMDGLRSSPFGKKLNDIVRCWPNKVLGKLNLEGEHFTVVSYFSFEHPVRFYLERPFWGFIGFGLILPIMVVLGWKVLRSFKKLSSVEKSLSVLAFAATLHFLSLCYSAPYDPIKARYFLNMAVWCMPMLSLVSLSWLQKKSTFNKVFLIIISFFIVISAIPTILYLRIHPVFEAKNIFNSNRLEQITIGRPNIYEAYKKFDALVPKDAIVALGTQQEHEDFEYPLWGEEFKRKLIPIHPFRSAVKPIPAEAQYLFYSKGVIPYQSGDIQLNSISNKSHTTVNDSEFYLRKLTPNP</sequence>
<keyword evidence="1" id="KW-0472">Membrane</keyword>
<dbReference type="EMBL" id="BMKK01000006">
    <property type="protein sequence ID" value="GGD66948.1"/>
    <property type="molecule type" value="Genomic_DNA"/>
</dbReference>
<feature type="transmembrane region" description="Helical" evidence="1">
    <location>
        <begin position="401"/>
        <end position="422"/>
    </location>
</feature>
<feature type="transmembrane region" description="Helical" evidence="1">
    <location>
        <begin position="181"/>
        <end position="201"/>
    </location>
</feature>
<keyword evidence="3" id="KW-1185">Reference proteome</keyword>
<evidence type="ECO:0000313" key="3">
    <source>
        <dbReference type="Proteomes" id="UP000609064"/>
    </source>
</evidence>
<evidence type="ECO:0000256" key="1">
    <source>
        <dbReference type="SAM" id="Phobius"/>
    </source>
</evidence>
<feature type="transmembrane region" description="Helical" evidence="1">
    <location>
        <begin position="434"/>
        <end position="451"/>
    </location>
</feature>
<proteinExistence type="predicted"/>
<reference evidence="2" key="2">
    <citation type="submission" date="2020-09" db="EMBL/GenBank/DDBJ databases">
        <authorList>
            <person name="Sun Q."/>
            <person name="Zhou Y."/>
        </authorList>
    </citation>
    <scope>NUCLEOTIDE SEQUENCE</scope>
    <source>
        <strain evidence="2">CGMCC 1.15958</strain>
    </source>
</reference>
<feature type="transmembrane region" description="Helical" evidence="1">
    <location>
        <begin position="274"/>
        <end position="295"/>
    </location>
</feature>
<evidence type="ECO:0008006" key="4">
    <source>
        <dbReference type="Google" id="ProtNLM"/>
    </source>
</evidence>
<feature type="transmembrane region" description="Helical" evidence="1">
    <location>
        <begin position="75"/>
        <end position="96"/>
    </location>
</feature>
<feature type="transmembrane region" description="Helical" evidence="1">
    <location>
        <begin position="21"/>
        <end position="39"/>
    </location>
</feature>
<feature type="transmembrane region" description="Helical" evidence="1">
    <location>
        <begin position="235"/>
        <end position="262"/>
    </location>
</feature>